<evidence type="ECO:0000313" key="3">
    <source>
        <dbReference type="Proteomes" id="UP001386955"/>
    </source>
</evidence>
<comment type="caution">
    <text evidence="2">The sequence shown here is derived from an EMBL/GenBank/DDBJ whole genome shotgun (WGS) entry which is preliminary data.</text>
</comment>
<evidence type="ECO:0000313" key="2">
    <source>
        <dbReference type="EMBL" id="KAK7387763.1"/>
    </source>
</evidence>
<reference evidence="2 3" key="1">
    <citation type="submission" date="2024-01" db="EMBL/GenBank/DDBJ databases">
        <title>The genomes of 5 underutilized Papilionoideae crops provide insights into root nodulation and disease resistanc.</title>
        <authorList>
            <person name="Jiang F."/>
        </authorList>
    </citation>
    <scope>NUCLEOTIDE SEQUENCE [LARGE SCALE GENOMIC DNA]</scope>
    <source>
        <strain evidence="2">DUOXIRENSHENG_FW03</strain>
        <tissue evidence="2">Leaves</tissue>
    </source>
</reference>
<keyword evidence="1" id="KW-0812">Transmembrane</keyword>
<keyword evidence="3" id="KW-1185">Reference proteome</keyword>
<accession>A0AAN9XBQ2</accession>
<evidence type="ECO:0000256" key="1">
    <source>
        <dbReference type="SAM" id="Phobius"/>
    </source>
</evidence>
<proteinExistence type="predicted"/>
<keyword evidence="1" id="KW-0472">Membrane</keyword>
<protein>
    <submittedName>
        <fullName evidence="2">Uncharacterized protein</fullName>
    </submittedName>
</protein>
<dbReference type="AlphaFoldDB" id="A0AAN9XBQ2"/>
<keyword evidence="1" id="KW-1133">Transmembrane helix</keyword>
<sequence length="72" mass="8049">MKAYGLSSDLLLLGKTLSPGMCDRPLHALMISLQFLISYKVAIVPVVLKVDFALFYTSYTFSFRLSHFASLT</sequence>
<dbReference type="EMBL" id="JAYMYS010000006">
    <property type="protein sequence ID" value="KAK7387763.1"/>
    <property type="molecule type" value="Genomic_DNA"/>
</dbReference>
<dbReference type="Proteomes" id="UP001386955">
    <property type="component" value="Unassembled WGS sequence"/>
</dbReference>
<gene>
    <name evidence="2" type="ORF">VNO78_22555</name>
</gene>
<feature type="transmembrane region" description="Helical" evidence="1">
    <location>
        <begin position="26"/>
        <end position="48"/>
    </location>
</feature>
<name>A0AAN9XBQ2_PSOTE</name>
<organism evidence="2 3">
    <name type="scientific">Psophocarpus tetragonolobus</name>
    <name type="common">Winged bean</name>
    <name type="synonym">Dolichos tetragonolobus</name>
    <dbReference type="NCBI Taxonomy" id="3891"/>
    <lineage>
        <taxon>Eukaryota</taxon>
        <taxon>Viridiplantae</taxon>
        <taxon>Streptophyta</taxon>
        <taxon>Embryophyta</taxon>
        <taxon>Tracheophyta</taxon>
        <taxon>Spermatophyta</taxon>
        <taxon>Magnoliopsida</taxon>
        <taxon>eudicotyledons</taxon>
        <taxon>Gunneridae</taxon>
        <taxon>Pentapetalae</taxon>
        <taxon>rosids</taxon>
        <taxon>fabids</taxon>
        <taxon>Fabales</taxon>
        <taxon>Fabaceae</taxon>
        <taxon>Papilionoideae</taxon>
        <taxon>50 kb inversion clade</taxon>
        <taxon>NPAAA clade</taxon>
        <taxon>indigoferoid/millettioid clade</taxon>
        <taxon>Phaseoleae</taxon>
        <taxon>Psophocarpus</taxon>
    </lineage>
</organism>